<dbReference type="SUPFAM" id="SSF103190">
    <property type="entry name" value="Sensory domain-like"/>
    <property type="match status" value="1"/>
</dbReference>
<reference evidence="5" key="1">
    <citation type="submission" date="2017-04" db="EMBL/GenBank/DDBJ databases">
        <authorList>
            <person name="Song Y."/>
            <person name="Cho B.-K."/>
        </authorList>
    </citation>
    <scope>NUCLEOTIDE SEQUENCE [LARGE SCALE GENOMIC DNA]</scope>
    <source>
        <strain evidence="5">SL1</strain>
    </source>
</reference>
<dbReference type="GO" id="GO:0016020">
    <property type="term" value="C:membrane"/>
    <property type="evidence" value="ECO:0007669"/>
    <property type="project" value="InterPro"/>
</dbReference>
<keyword evidence="1 2" id="KW-0807">Transducer</keyword>
<dbReference type="PANTHER" id="PTHR32089">
    <property type="entry name" value="METHYL-ACCEPTING CHEMOTAXIS PROTEIN MCPB"/>
    <property type="match status" value="1"/>
</dbReference>
<dbReference type="Pfam" id="PF00015">
    <property type="entry name" value="MCPsignal"/>
    <property type="match status" value="1"/>
</dbReference>
<protein>
    <submittedName>
        <fullName evidence="4">Chemotaxis protein</fullName>
    </submittedName>
</protein>
<dbReference type="GO" id="GO:0007165">
    <property type="term" value="P:signal transduction"/>
    <property type="evidence" value="ECO:0007669"/>
    <property type="project" value="UniProtKB-KW"/>
</dbReference>
<gene>
    <name evidence="4" type="ORF">B9W14_14900</name>
</gene>
<dbReference type="SMART" id="SM00283">
    <property type="entry name" value="MA"/>
    <property type="match status" value="1"/>
</dbReference>
<dbReference type="PANTHER" id="PTHR32089:SF112">
    <property type="entry name" value="LYSOZYME-LIKE PROTEIN-RELATED"/>
    <property type="match status" value="1"/>
</dbReference>
<evidence type="ECO:0000256" key="2">
    <source>
        <dbReference type="PROSITE-ProRule" id="PRU00284"/>
    </source>
</evidence>
<feature type="domain" description="Methyl-accepting transducer" evidence="3">
    <location>
        <begin position="109"/>
        <end position="272"/>
    </location>
</feature>
<dbReference type="EMBL" id="CP020953">
    <property type="protein sequence ID" value="AWI05732.1"/>
    <property type="molecule type" value="Genomic_DNA"/>
</dbReference>
<dbReference type="Gene3D" id="1.10.287.950">
    <property type="entry name" value="Methyl-accepting chemotaxis protein"/>
    <property type="match status" value="1"/>
</dbReference>
<proteinExistence type="predicted"/>
<dbReference type="OrthoDB" id="9807021at2"/>
<accession>A0A2U8DUI9</accession>
<dbReference type="SUPFAM" id="SSF58104">
    <property type="entry name" value="Methyl-accepting chemotaxis protein (MCP) signaling domain"/>
    <property type="match status" value="1"/>
</dbReference>
<dbReference type="InterPro" id="IPR004089">
    <property type="entry name" value="MCPsignal_dom"/>
</dbReference>
<evidence type="ECO:0000313" key="4">
    <source>
        <dbReference type="EMBL" id="AWI05732.1"/>
    </source>
</evidence>
<evidence type="ECO:0000313" key="5">
    <source>
        <dbReference type="Proteomes" id="UP000244910"/>
    </source>
</evidence>
<keyword evidence="5" id="KW-1185">Reference proteome</keyword>
<evidence type="ECO:0000256" key="1">
    <source>
        <dbReference type="ARBA" id="ARBA00023224"/>
    </source>
</evidence>
<sequence length="272" mass="29281">MEKILESFLETMPVLKDVLQEDLAVIVADTTSILYYRAGDTIDLRIKVGQKLTTDQPIYKTIESGKIYSEIVSKELHGVPFKAVTYPIKDSQGKVIGGVGIGKSLAKQSKVEEVSENIFSSLQQTNASIQEVAANSQNLSLSMNNIINSTKSTEQNIKDTDGILNLIASISSQSNLLALNAAIEAARAGEAGRGFSVVADEMRKLSQMSGQSANKISQILLEMKKSIDEVIKEINNTGMIAESQASATEQISAALEEITSNSEVLANVAKIL</sequence>
<dbReference type="KEGG" id="cdrk:B9W14_14900"/>
<dbReference type="Proteomes" id="UP000244910">
    <property type="component" value="Chromosome"/>
</dbReference>
<dbReference type="InterPro" id="IPR029151">
    <property type="entry name" value="Sensor-like_sf"/>
</dbReference>
<dbReference type="AlphaFoldDB" id="A0A2U8DUI9"/>
<name>A0A2U8DUI9_9CLOT</name>
<dbReference type="RefSeq" id="WP_032076828.1">
    <property type="nucleotide sequence ID" value="NZ_CP020953.1"/>
</dbReference>
<organism evidence="4 5">
    <name type="scientific">Clostridium drakei</name>
    <dbReference type="NCBI Taxonomy" id="332101"/>
    <lineage>
        <taxon>Bacteria</taxon>
        <taxon>Bacillati</taxon>
        <taxon>Bacillota</taxon>
        <taxon>Clostridia</taxon>
        <taxon>Eubacteriales</taxon>
        <taxon>Clostridiaceae</taxon>
        <taxon>Clostridium</taxon>
    </lineage>
</organism>
<dbReference type="PROSITE" id="PS50111">
    <property type="entry name" value="CHEMOTAXIS_TRANSDUC_2"/>
    <property type="match status" value="1"/>
</dbReference>
<evidence type="ECO:0000259" key="3">
    <source>
        <dbReference type="PROSITE" id="PS50111"/>
    </source>
</evidence>